<keyword evidence="2" id="KW-1185">Reference proteome</keyword>
<dbReference type="Proteomes" id="UP001386955">
    <property type="component" value="Unassembled WGS sequence"/>
</dbReference>
<gene>
    <name evidence="1" type="ORF">VNO78_04504</name>
</gene>
<comment type="caution">
    <text evidence="1">The sequence shown here is derived from an EMBL/GenBank/DDBJ whole genome shotgun (WGS) entry which is preliminary data.</text>
</comment>
<sequence>MQLVNRSPCLLDWSAEVQIPYSSQKLGMANQQKCHASSNEAEPKPFRVFPGEEQVLLRDITAQEYNVTLQGLKASVSEQCSSASIVEQKWHQSQNFYYRYDSTVSELNKEDYVEAVLEWNIWKMLGNSTLQLPWPVNCYDLNSSGWIRKKES</sequence>
<accession>A0AAN9T5V8</accession>
<dbReference type="AlphaFoldDB" id="A0AAN9T5V8"/>
<protein>
    <submittedName>
        <fullName evidence="1">Uncharacterized protein</fullName>
    </submittedName>
</protein>
<reference evidence="1 2" key="1">
    <citation type="submission" date="2024-01" db="EMBL/GenBank/DDBJ databases">
        <title>The genomes of 5 underutilized Papilionoideae crops provide insights into root nodulation and disease resistanc.</title>
        <authorList>
            <person name="Jiang F."/>
        </authorList>
    </citation>
    <scope>NUCLEOTIDE SEQUENCE [LARGE SCALE GENOMIC DNA]</scope>
    <source>
        <strain evidence="1">DUOXIRENSHENG_FW03</strain>
        <tissue evidence="1">Leaves</tissue>
    </source>
</reference>
<evidence type="ECO:0000313" key="1">
    <source>
        <dbReference type="EMBL" id="KAK7412837.1"/>
    </source>
</evidence>
<name>A0AAN9T5V8_PSOTE</name>
<dbReference type="EMBL" id="JAYMYS010000001">
    <property type="protein sequence ID" value="KAK7412837.1"/>
    <property type="molecule type" value="Genomic_DNA"/>
</dbReference>
<organism evidence="1 2">
    <name type="scientific">Psophocarpus tetragonolobus</name>
    <name type="common">Winged bean</name>
    <name type="synonym">Dolichos tetragonolobus</name>
    <dbReference type="NCBI Taxonomy" id="3891"/>
    <lineage>
        <taxon>Eukaryota</taxon>
        <taxon>Viridiplantae</taxon>
        <taxon>Streptophyta</taxon>
        <taxon>Embryophyta</taxon>
        <taxon>Tracheophyta</taxon>
        <taxon>Spermatophyta</taxon>
        <taxon>Magnoliopsida</taxon>
        <taxon>eudicotyledons</taxon>
        <taxon>Gunneridae</taxon>
        <taxon>Pentapetalae</taxon>
        <taxon>rosids</taxon>
        <taxon>fabids</taxon>
        <taxon>Fabales</taxon>
        <taxon>Fabaceae</taxon>
        <taxon>Papilionoideae</taxon>
        <taxon>50 kb inversion clade</taxon>
        <taxon>NPAAA clade</taxon>
        <taxon>indigoferoid/millettioid clade</taxon>
        <taxon>Phaseoleae</taxon>
        <taxon>Psophocarpus</taxon>
    </lineage>
</organism>
<proteinExistence type="predicted"/>
<evidence type="ECO:0000313" key="2">
    <source>
        <dbReference type="Proteomes" id="UP001386955"/>
    </source>
</evidence>